<evidence type="ECO:0000313" key="3">
    <source>
        <dbReference type="EMBL" id="ADL25487.1"/>
    </source>
</evidence>
<feature type="region of interest" description="Disordered" evidence="1">
    <location>
        <begin position="30"/>
        <end position="108"/>
    </location>
</feature>
<dbReference type="eggNOG" id="COG1573">
    <property type="taxonomic scope" value="Bacteria"/>
</dbReference>
<feature type="compositionally biased region" description="Pro residues" evidence="1">
    <location>
        <begin position="98"/>
        <end position="108"/>
    </location>
</feature>
<reference evidence="3" key="3">
    <citation type="submission" date="2010-08" db="EMBL/GenBank/DDBJ databases">
        <authorList>
            <person name="Durkin A.S."/>
            <person name="Nelson K.E."/>
            <person name="Morrison M."/>
            <person name="Forsberg C.W."/>
            <person name="Wilson D.B."/>
            <person name="Russell J.B."/>
            <person name="Cann I.K.O."/>
            <person name="Mackie R.I."/>
            <person name="White B.A."/>
        </authorList>
    </citation>
    <scope>NUCLEOTIDE SEQUENCE</scope>
    <source>
        <strain evidence="3">S85</strain>
    </source>
</reference>
<dbReference type="KEGG" id="fsu:Fisuc_0746"/>
<sequence length="308" mass="33822">MPEEFDFSELRKYLQGQMDMGEEDLLLDEPWTLTRKKSAAPAPVRPANPMPQMQRPANPAPFPQHSAPANPAPIPQQSPFQSPAQSAFQQPSFGAPAQPAPSPHPAPAPKLDAGLTIAPRAVKKTTAAYELADSIVAFYDALKTDPLYARATNVVRYEGPEHPRLLILLAAPKPGETGNNFFQSPTGEMLVRLFGSLGYVPDSLGVTYFYKDAPRALSPILLASLRRMLTKELSFIAPEIMMTFGEPLFYDVFSKGKNFNDNAGTALDFNGTKTVSLVDAYTMTTDKQLKWLTWKVHIPRSGLFTAAK</sequence>
<dbReference type="RefSeq" id="WP_014545514.1">
    <property type="nucleotide sequence ID" value="NC_013410.1"/>
</dbReference>
<dbReference type="OrthoDB" id="9812464at2"/>
<dbReference type="HOGENOM" id="CLU_902390_0_0_0"/>
<dbReference type="Proteomes" id="UP000001497">
    <property type="component" value="Chromosome"/>
</dbReference>
<organism evidence="3 4">
    <name type="scientific">Fibrobacter succinogenes (strain ATCC 19169 / S85)</name>
    <dbReference type="NCBI Taxonomy" id="59374"/>
    <lineage>
        <taxon>Bacteria</taxon>
        <taxon>Pseudomonadati</taxon>
        <taxon>Fibrobacterota</taxon>
        <taxon>Fibrobacteria</taxon>
        <taxon>Fibrobacterales</taxon>
        <taxon>Fibrobacteraceae</taxon>
        <taxon>Fibrobacter</taxon>
    </lineage>
</organism>
<dbReference type="SUPFAM" id="SSF52141">
    <property type="entry name" value="Uracil-DNA glycosylase-like"/>
    <property type="match status" value="1"/>
</dbReference>
<keyword evidence="5" id="KW-1185">Reference proteome</keyword>
<dbReference type="Gene3D" id="3.40.470.10">
    <property type="entry name" value="Uracil-DNA glycosylase-like domain"/>
    <property type="match status" value="1"/>
</dbReference>
<reference evidence="2 5" key="1">
    <citation type="submission" date="2009-10" db="EMBL/GenBank/DDBJ databases">
        <title>Complete sequence of Fibrobacter succinogenes subsp. succinogenes S85.</title>
        <authorList>
            <consortium name="US DOE Joint Genome Institute"/>
            <person name="Lucas S."/>
            <person name="Copeland A."/>
            <person name="Lapidus A."/>
            <person name="Glavina del Rio T."/>
            <person name="Tice H."/>
            <person name="Bruce D."/>
            <person name="Goodwin L."/>
            <person name="Pitluck S."/>
            <person name="Chertkov O."/>
            <person name="Detter J.C."/>
            <person name="Han C."/>
            <person name="Tapia R."/>
            <person name="Larimer F."/>
            <person name="Land M."/>
            <person name="Hauser L."/>
            <person name="Kyrpides N."/>
            <person name="Mikhailova N."/>
            <person name="Weimer P.J."/>
            <person name="Stevenson D.M."/>
            <person name="Boyum J."/>
            <person name="Brumm P.I."/>
            <person name="Mead D."/>
        </authorList>
    </citation>
    <scope>NUCLEOTIDE SEQUENCE [LARGE SCALE GENOMIC DNA]</scope>
    <source>
        <strain evidence="5">ATCC 19169 / S85</strain>
        <strain evidence="2">S85</strain>
    </source>
</reference>
<accession>C9RMX8</accession>
<evidence type="ECO:0000313" key="2">
    <source>
        <dbReference type="EMBL" id="ACX74356.1"/>
    </source>
</evidence>
<reference evidence="4" key="2">
    <citation type="submission" date="2010-08" db="EMBL/GenBank/DDBJ databases">
        <title>Complete sequence of Fibrobacter succinogenes subsp. succinogenes S85.</title>
        <authorList>
            <person name="Durkin A.S."/>
            <person name="Nelson K.E."/>
            <person name="Morrison M."/>
            <person name="Forsberg C.W."/>
            <person name="Wilson D.B."/>
            <person name="Russell J.B."/>
            <person name="Cann I.K.O."/>
            <person name="Mackie R.I."/>
            <person name="White B.A."/>
        </authorList>
    </citation>
    <scope>NUCLEOTIDE SEQUENCE [LARGE SCALE GENOMIC DNA]</scope>
    <source>
        <strain evidence="4">ATCC 19169 / S85</strain>
    </source>
</reference>
<dbReference type="AlphaFoldDB" id="C9RMX8"/>
<proteinExistence type="predicted"/>
<dbReference type="STRING" id="59374.FSU_1184"/>
<evidence type="ECO:0000313" key="5">
    <source>
        <dbReference type="Proteomes" id="UP000001497"/>
    </source>
</evidence>
<protein>
    <recommendedName>
        <fullName evidence="6">Uracil-DNA glycosylase</fullName>
    </recommendedName>
</protein>
<name>C9RMX8_FIBSS</name>
<dbReference type="EMBL" id="CP002158">
    <property type="protein sequence ID" value="ADL25487.1"/>
    <property type="molecule type" value="Genomic_DNA"/>
</dbReference>
<gene>
    <name evidence="2" type="ordered locus">Fisuc_0746</name>
    <name evidence="3" type="ordered locus">FSU_1184</name>
</gene>
<feature type="compositionally biased region" description="Low complexity" evidence="1">
    <location>
        <begin position="77"/>
        <end position="97"/>
    </location>
</feature>
<evidence type="ECO:0000313" key="4">
    <source>
        <dbReference type="Proteomes" id="UP000000517"/>
    </source>
</evidence>
<evidence type="ECO:0008006" key="6">
    <source>
        <dbReference type="Google" id="ProtNLM"/>
    </source>
</evidence>
<dbReference type="Proteomes" id="UP000000517">
    <property type="component" value="Chromosome"/>
</dbReference>
<dbReference type="EMBL" id="CP001792">
    <property type="protein sequence ID" value="ACX74356.1"/>
    <property type="molecule type" value="Genomic_DNA"/>
</dbReference>
<dbReference type="InterPro" id="IPR036895">
    <property type="entry name" value="Uracil-DNA_glycosylase-like_sf"/>
</dbReference>
<dbReference type="KEGG" id="fsc:FSU_1184"/>
<evidence type="ECO:0000256" key="1">
    <source>
        <dbReference type="SAM" id="MobiDB-lite"/>
    </source>
</evidence>